<dbReference type="AlphaFoldDB" id="A0A2W2D2D0"/>
<evidence type="ECO:0000256" key="3">
    <source>
        <dbReference type="ARBA" id="ARBA00023125"/>
    </source>
</evidence>
<keyword evidence="4" id="KW-0804">Transcription</keyword>
<keyword evidence="2" id="KW-0805">Transcription regulation</keyword>
<comment type="similarity">
    <text evidence="1">Belongs to the SorC transcriptional regulatory family.</text>
</comment>
<name>A0A2W2D2D0_9ACTN</name>
<dbReference type="Pfam" id="PF04198">
    <property type="entry name" value="Sugar-bind"/>
    <property type="match status" value="1"/>
</dbReference>
<protein>
    <submittedName>
        <fullName evidence="6">DNA-binding transcriptional regulator</fullName>
    </submittedName>
</protein>
<comment type="caution">
    <text evidence="6">The sequence shown here is derived from an EMBL/GenBank/DDBJ whole genome shotgun (WGS) entry which is preliminary data.</text>
</comment>
<keyword evidence="3 6" id="KW-0238">DNA-binding</keyword>
<sequence length="336" mass="35580">MIRPDGSAVTGLDATKTRVVGRPGEQLRLMAKIARMYHLRGMRQNEIAAELHLSQARVSRLLKRAAEVGIVRTTVIAPPGVQTELEEQLEQRYQLQEAVVVNVSGDEEAVIPAIGAAAAVHLENTLMGSEVVGISTWSANLLATVESMRPATTRVVEKVVQLMGGMGDPIAQVEATRIMTAFSSATGADPVFLAAPCLLGSASARDILTADPTLTRVTALWDELTTVLVGVGTLEPSPLLRSSGNAVAPDDQAMLRGAGAVGDVCMRFFDADGKPVDSSLDERIIGIRESQLRAVPRRIGVAGGLRKLTALRGALHGGWINVLVTDIDTAQALLES</sequence>
<feature type="domain" description="Sugar-binding" evidence="5">
    <location>
        <begin position="82"/>
        <end position="335"/>
    </location>
</feature>
<dbReference type="SUPFAM" id="SSF100950">
    <property type="entry name" value="NagB/RpiA/CoA transferase-like"/>
    <property type="match status" value="1"/>
</dbReference>
<dbReference type="InterPro" id="IPR007324">
    <property type="entry name" value="Sugar-bd_dom_put"/>
</dbReference>
<evidence type="ECO:0000256" key="4">
    <source>
        <dbReference type="ARBA" id="ARBA00023163"/>
    </source>
</evidence>
<dbReference type="GO" id="GO:0030246">
    <property type="term" value="F:carbohydrate binding"/>
    <property type="evidence" value="ECO:0007669"/>
    <property type="project" value="InterPro"/>
</dbReference>
<keyword evidence="7" id="KW-1185">Reference proteome</keyword>
<proteinExistence type="inferred from homology"/>
<evidence type="ECO:0000313" key="6">
    <source>
        <dbReference type="EMBL" id="PZF86673.1"/>
    </source>
</evidence>
<dbReference type="Proteomes" id="UP000248764">
    <property type="component" value="Unassembled WGS sequence"/>
</dbReference>
<evidence type="ECO:0000313" key="7">
    <source>
        <dbReference type="Proteomes" id="UP000248764"/>
    </source>
</evidence>
<evidence type="ECO:0000259" key="5">
    <source>
        <dbReference type="Pfam" id="PF04198"/>
    </source>
</evidence>
<reference evidence="6 7" key="1">
    <citation type="submission" date="2018-01" db="EMBL/GenBank/DDBJ databases">
        <title>Draft genome sequence of Jiangella sp. GTF31.</title>
        <authorList>
            <person name="Sahin N."/>
            <person name="Ay H."/>
            <person name="Saygin H."/>
        </authorList>
    </citation>
    <scope>NUCLEOTIDE SEQUENCE [LARGE SCALE GENOMIC DNA]</scope>
    <source>
        <strain evidence="6 7">GTF31</strain>
    </source>
</reference>
<dbReference type="PANTHER" id="PTHR34294">
    <property type="entry name" value="TRANSCRIPTIONAL REGULATOR-RELATED"/>
    <property type="match status" value="1"/>
</dbReference>
<dbReference type="EMBL" id="POTW01000001">
    <property type="protein sequence ID" value="PZF86673.1"/>
    <property type="molecule type" value="Genomic_DNA"/>
</dbReference>
<accession>A0A2W2D2D0</accession>
<dbReference type="GO" id="GO:0003677">
    <property type="term" value="F:DNA binding"/>
    <property type="evidence" value="ECO:0007669"/>
    <property type="project" value="UniProtKB-KW"/>
</dbReference>
<dbReference type="Gene3D" id="3.40.50.1360">
    <property type="match status" value="1"/>
</dbReference>
<dbReference type="InterPro" id="IPR037171">
    <property type="entry name" value="NagB/RpiA_transferase-like"/>
</dbReference>
<evidence type="ECO:0000256" key="1">
    <source>
        <dbReference type="ARBA" id="ARBA00010466"/>
    </source>
</evidence>
<evidence type="ECO:0000256" key="2">
    <source>
        <dbReference type="ARBA" id="ARBA00023015"/>
    </source>
</evidence>
<dbReference type="PANTHER" id="PTHR34294:SF1">
    <property type="entry name" value="TRANSCRIPTIONAL REGULATOR LSRR"/>
    <property type="match status" value="1"/>
</dbReference>
<organism evidence="6 7">
    <name type="scientific">Jiangella anatolica</name>
    <dbReference type="NCBI Taxonomy" id="2670374"/>
    <lineage>
        <taxon>Bacteria</taxon>
        <taxon>Bacillati</taxon>
        <taxon>Actinomycetota</taxon>
        <taxon>Actinomycetes</taxon>
        <taxon>Jiangellales</taxon>
        <taxon>Jiangellaceae</taxon>
        <taxon>Jiangella</taxon>
    </lineage>
</organism>
<dbReference type="InterPro" id="IPR051054">
    <property type="entry name" value="SorC_transcr_regulators"/>
</dbReference>
<gene>
    <name evidence="6" type="ORF">C1I92_00420</name>
</gene>
<dbReference type="Gene3D" id="1.10.10.60">
    <property type="entry name" value="Homeodomain-like"/>
    <property type="match status" value="1"/>
</dbReference>